<keyword evidence="1" id="KW-0812">Transmembrane</keyword>
<organism evidence="2 3">
    <name type="scientific">Methylobacterium persicinum</name>
    <dbReference type="NCBI Taxonomy" id="374426"/>
    <lineage>
        <taxon>Bacteria</taxon>
        <taxon>Pseudomonadati</taxon>
        <taxon>Pseudomonadota</taxon>
        <taxon>Alphaproteobacteria</taxon>
        <taxon>Hyphomicrobiales</taxon>
        <taxon>Methylobacteriaceae</taxon>
        <taxon>Methylobacterium</taxon>
    </lineage>
</organism>
<feature type="transmembrane region" description="Helical" evidence="1">
    <location>
        <begin position="21"/>
        <end position="40"/>
    </location>
</feature>
<dbReference type="Proteomes" id="UP001236369">
    <property type="component" value="Unassembled WGS sequence"/>
</dbReference>
<keyword evidence="3" id="KW-1185">Reference proteome</keyword>
<keyword evidence="1" id="KW-0472">Membrane</keyword>
<accession>A0ABU0HI32</accession>
<evidence type="ECO:0000313" key="2">
    <source>
        <dbReference type="EMBL" id="MDQ0441976.1"/>
    </source>
</evidence>
<comment type="caution">
    <text evidence="2">The sequence shown here is derived from an EMBL/GenBank/DDBJ whole genome shotgun (WGS) entry which is preliminary data.</text>
</comment>
<dbReference type="EMBL" id="JAUSVV010000002">
    <property type="protein sequence ID" value="MDQ0441976.1"/>
    <property type="molecule type" value="Genomic_DNA"/>
</dbReference>
<reference evidence="2 3" key="1">
    <citation type="submission" date="2023-07" db="EMBL/GenBank/DDBJ databases">
        <title>Genomic Encyclopedia of Type Strains, Phase IV (KMG-IV): sequencing the most valuable type-strain genomes for metagenomic binning, comparative biology and taxonomic classification.</title>
        <authorList>
            <person name="Goeker M."/>
        </authorList>
    </citation>
    <scope>NUCLEOTIDE SEQUENCE [LARGE SCALE GENOMIC DNA]</scope>
    <source>
        <strain evidence="2 3">DSM 19562</strain>
    </source>
</reference>
<dbReference type="RefSeq" id="WP_238249739.1">
    <property type="nucleotide sequence ID" value="NZ_BPQX01000033.1"/>
</dbReference>
<protein>
    <submittedName>
        <fullName evidence="2">Uncharacterized protein</fullName>
    </submittedName>
</protein>
<evidence type="ECO:0000313" key="3">
    <source>
        <dbReference type="Proteomes" id="UP001236369"/>
    </source>
</evidence>
<sequence>MPVASDIIDHQAELARRRRNRWLLILAFEVLVFGAAQSVLRPIQPAGVVVEQTVTPNHVVT</sequence>
<evidence type="ECO:0000256" key="1">
    <source>
        <dbReference type="SAM" id="Phobius"/>
    </source>
</evidence>
<keyword evidence="1" id="KW-1133">Transmembrane helix</keyword>
<proteinExistence type="predicted"/>
<gene>
    <name evidence="2" type="ORF">QO016_001459</name>
</gene>
<name>A0ABU0HI32_9HYPH</name>